<evidence type="ECO:0000313" key="8">
    <source>
        <dbReference type="EMBL" id="MFB9993149.1"/>
    </source>
</evidence>
<dbReference type="InterPro" id="IPR050351">
    <property type="entry name" value="BphY/WalK/GraS-like"/>
</dbReference>
<dbReference type="PRINTS" id="PR00344">
    <property type="entry name" value="BCTRLSENSOR"/>
</dbReference>
<dbReference type="Gene3D" id="3.30.450.40">
    <property type="match status" value="2"/>
</dbReference>
<evidence type="ECO:0000313" key="9">
    <source>
        <dbReference type="Proteomes" id="UP001589733"/>
    </source>
</evidence>
<dbReference type="InterPro" id="IPR036890">
    <property type="entry name" value="HATPase_C_sf"/>
</dbReference>
<dbReference type="EC" id="2.7.13.3" evidence="2"/>
<dbReference type="PROSITE" id="PS50109">
    <property type="entry name" value="HIS_KIN"/>
    <property type="match status" value="1"/>
</dbReference>
<evidence type="ECO:0000259" key="7">
    <source>
        <dbReference type="PROSITE" id="PS50109"/>
    </source>
</evidence>
<comment type="caution">
    <text evidence="8">The sequence shown here is derived from an EMBL/GenBank/DDBJ whole genome shotgun (WGS) entry which is preliminary data.</text>
</comment>
<keyword evidence="8" id="KW-0547">Nucleotide-binding</keyword>
<dbReference type="EMBL" id="JBHLYR010000045">
    <property type="protein sequence ID" value="MFB9993149.1"/>
    <property type="molecule type" value="Genomic_DNA"/>
</dbReference>
<dbReference type="PANTHER" id="PTHR42878:SF15">
    <property type="entry name" value="BACTERIOPHYTOCHROME"/>
    <property type="match status" value="1"/>
</dbReference>
<keyword evidence="5" id="KW-0418">Kinase</keyword>
<dbReference type="InterPro" id="IPR003594">
    <property type="entry name" value="HATPase_dom"/>
</dbReference>
<dbReference type="InterPro" id="IPR003661">
    <property type="entry name" value="HisK_dim/P_dom"/>
</dbReference>
<feature type="compositionally biased region" description="Polar residues" evidence="6">
    <location>
        <begin position="1"/>
        <end position="14"/>
    </location>
</feature>
<protein>
    <recommendedName>
        <fullName evidence="2">histidine kinase</fullName>
        <ecNumber evidence="2">2.7.13.3</ecNumber>
    </recommendedName>
</protein>
<evidence type="ECO:0000256" key="2">
    <source>
        <dbReference type="ARBA" id="ARBA00012438"/>
    </source>
</evidence>
<dbReference type="Pfam" id="PF13185">
    <property type="entry name" value="GAF_2"/>
    <property type="match status" value="1"/>
</dbReference>
<dbReference type="Pfam" id="PF02518">
    <property type="entry name" value="HATPase_c"/>
    <property type="match status" value="1"/>
</dbReference>
<dbReference type="SUPFAM" id="SSF47384">
    <property type="entry name" value="Homodimeric domain of signal transducing histidine kinase"/>
    <property type="match status" value="1"/>
</dbReference>
<comment type="catalytic activity">
    <reaction evidence="1">
        <text>ATP + protein L-histidine = ADP + protein N-phospho-L-histidine.</text>
        <dbReference type="EC" id="2.7.13.3"/>
    </reaction>
</comment>
<dbReference type="Pfam" id="PF00512">
    <property type="entry name" value="HisKA"/>
    <property type="match status" value="1"/>
</dbReference>
<dbReference type="RefSeq" id="WP_380011404.1">
    <property type="nucleotide sequence ID" value="NZ_JBHLYR010000045.1"/>
</dbReference>
<dbReference type="PANTHER" id="PTHR42878">
    <property type="entry name" value="TWO-COMPONENT HISTIDINE KINASE"/>
    <property type="match status" value="1"/>
</dbReference>
<reference evidence="8 9" key="1">
    <citation type="submission" date="2024-09" db="EMBL/GenBank/DDBJ databases">
        <authorList>
            <person name="Sun Q."/>
            <person name="Mori K."/>
        </authorList>
    </citation>
    <scope>NUCLEOTIDE SEQUENCE [LARGE SCALE GENOMIC DNA]</scope>
    <source>
        <strain evidence="8 9">JCM 13503</strain>
    </source>
</reference>
<evidence type="ECO:0000256" key="4">
    <source>
        <dbReference type="ARBA" id="ARBA00022679"/>
    </source>
</evidence>
<evidence type="ECO:0000256" key="6">
    <source>
        <dbReference type="SAM" id="MobiDB-lite"/>
    </source>
</evidence>
<dbReference type="InterPro" id="IPR036097">
    <property type="entry name" value="HisK_dim/P_sf"/>
</dbReference>
<dbReference type="InterPro" id="IPR004358">
    <property type="entry name" value="Sig_transdc_His_kin-like_C"/>
</dbReference>
<keyword evidence="4" id="KW-0808">Transferase</keyword>
<evidence type="ECO:0000256" key="5">
    <source>
        <dbReference type="ARBA" id="ARBA00022777"/>
    </source>
</evidence>
<dbReference type="SMART" id="SM00388">
    <property type="entry name" value="HisKA"/>
    <property type="match status" value="1"/>
</dbReference>
<keyword evidence="8" id="KW-0067">ATP-binding</keyword>
<evidence type="ECO:0000256" key="1">
    <source>
        <dbReference type="ARBA" id="ARBA00000085"/>
    </source>
</evidence>
<organism evidence="8 9">
    <name type="scientific">Deinococcus oregonensis</name>
    <dbReference type="NCBI Taxonomy" id="1805970"/>
    <lineage>
        <taxon>Bacteria</taxon>
        <taxon>Thermotogati</taxon>
        <taxon>Deinococcota</taxon>
        <taxon>Deinococci</taxon>
        <taxon>Deinococcales</taxon>
        <taxon>Deinococcaceae</taxon>
        <taxon>Deinococcus</taxon>
    </lineage>
</organism>
<sequence length="633" mass="69352">MCEPSQGTPGQNEQALPTSSASPLSADHLQGWWHLTQALSRAQTPQHVTDVVVQEGISAMGAHAGSVMLLSHDQTALNITAFSGYSLEQINPWRVLPLDRDIPATQAFKQRQALFIETKKQALLDYPLIQGALEGFSGSIVALPLMVQDQLLGVLSLSFNVQRLFSSVERLYLLSLASQCAQALQRTTSLQEAQILNDRLSFLAEASEILSSSLDLAVTLDSIAELAVPRLADWCAIYLPTPDGLLDPVTVVHQDSAMVDLLRQFISRNPVQIASDNGTARVFVTGVPELVPVVTDEMYDAIPQSEDWKAEVRRLQLRSVITVPMRSRGRVVGVLGMARTSLERVYGPADLTFALEVAGRSGAAVENASLYGQAQQELLMRTQAQQELDAALLLLEERVKERTHELEQVNGELEAFAYSASHDLRTPIRHITSFAQLLNRHLQASDPRASRLLEQIQQAATRLTATVDGILSLSRSSRLSLQPEAVDLNVVARDVVRGLYATHPDRAIDWQLSPLPVVQGDAALLQLALQNLLDNAVKYTRLQPEAVIQVSAQQRTDEDIITVRDNGVGFDAEYGHKLFEAFQRLHHPADFEGTGIGLANVRRIVGRHGGRVWAESLPGQGACFSLSLPRASE</sequence>
<dbReference type="GO" id="GO:0005524">
    <property type="term" value="F:ATP binding"/>
    <property type="evidence" value="ECO:0007669"/>
    <property type="project" value="UniProtKB-KW"/>
</dbReference>
<dbReference type="SUPFAM" id="SSF55874">
    <property type="entry name" value="ATPase domain of HSP90 chaperone/DNA topoisomerase II/histidine kinase"/>
    <property type="match status" value="1"/>
</dbReference>
<dbReference type="CDD" id="cd00082">
    <property type="entry name" value="HisKA"/>
    <property type="match status" value="1"/>
</dbReference>
<dbReference type="Pfam" id="PF01590">
    <property type="entry name" value="GAF"/>
    <property type="match status" value="1"/>
</dbReference>
<dbReference type="InterPro" id="IPR005467">
    <property type="entry name" value="His_kinase_dom"/>
</dbReference>
<dbReference type="Gene3D" id="3.30.565.10">
    <property type="entry name" value="Histidine kinase-like ATPase, C-terminal domain"/>
    <property type="match status" value="1"/>
</dbReference>
<dbReference type="SMART" id="SM00387">
    <property type="entry name" value="HATPase_c"/>
    <property type="match status" value="1"/>
</dbReference>
<accession>A0ABV6B079</accession>
<dbReference type="SUPFAM" id="SSF55781">
    <property type="entry name" value="GAF domain-like"/>
    <property type="match status" value="2"/>
</dbReference>
<keyword evidence="3" id="KW-0597">Phosphoprotein</keyword>
<dbReference type="InterPro" id="IPR003018">
    <property type="entry name" value="GAF"/>
</dbReference>
<dbReference type="Gene3D" id="1.10.287.130">
    <property type="match status" value="1"/>
</dbReference>
<gene>
    <name evidence="8" type="ORF">ACFFLM_14345</name>
</gene>
<dbReference type="InterPro" id="IPR029016">
    <property type="entry name" value="GAF-like_dom_sf"/>
</dbReference>
<feature type="region of interest" description="Disordered" evidence="6">
    <location>
        <begin position="1"/>
        <end position="23"/>
    </location>
</feature>
<evidence type="ECO:0000256" key="3">
    <source>
        <dbReference type="ARBA" id="ARBA00022553"/>
    </source>
</evidence>
<name>A0ABV6B079_9DEIO</name>
<dbReference type="Proteomes" id="UP001589733">
    <property type="component" value="Unassembled WGS sequence"/>
</dbReference>
<feature type="domain" description="Histidine kinase" evidence="7">
    <location>
        <begin position="419"/>
        <end position="632"/>
    </location>
</feature>
<dbReference type="SMART" id="SM00065">
    <property type="entry name" value="GAF"/>
    <property type="match status" value="2"/>
</dbReference>
<keyword evidence="9" id="KW-1185">Reference proteome</keyword>
<proteinExistence type="predicted"/>